<evidence type="ECO:0000313" key="1">
    <source>
        <dbReference type="EMBL" id="NVO86862.1"/>
    </source>
</evidence>
<reference evidence="1 2" key="1">
    <citation type="submission" date="2020-05" db="EMBL/GenBank/DDBJ databases">
        <title>Hymenobacter terrestris sp. nov. and Hymenobacter lapidiphilus sp. nov., isolated from regoliths in Antarctica.</title>
        <authorList>
            <person name="Sedlacek I."/>
            <person name="Pantucek R."/>
            <person name="Zeman M."/>
            <person name="Holochova P."/>
            <person name="Kralova S."/>
            <person name="Stankova E."/>
            <person name="Sedo O."/>
            <person name="Micenkova L."/>
            <person name="Svec P."/>
            <person name="Gupta V."/>
            <person name="Sood U."/>
            <person name="Korpole U.S."/>
            <person name="Lal R."/>
        </authorList>
    </citation>
    <scope>NUCLEOTIDE SEQUENCE [LARGE SCALE GENOMIC DNA]</scope>
    <source>
        <strain evidence="1 2">P5252</strain>
    </source>
</reference>
<dbReference type="Proteomes" id="UP000626554">
    <property type="component" value="Unassembled WGS sequence"/>
</dbReference>
<keyword evidence="2" id="KW-1185">Reference proteome</keyword>
<feature type="non-terminal residue" evidence="1">
    <location>
        <position position="177"/>
    </location>
</feature>
<accession>A0ABX2QAX4</accession>
<proteinExistence type="predicted"/>
<keyword evidence="1" id="KW-0808">Transferase</keyword>
<dbReference type="Gene3D" id="1.10.287.130">
    <property type="match status" value="1"/>
</dbReference>
<sequence>KLSAGLAHELNNPAAAIARAAENLALNLQARPELLQQLLLHCPSPAAFAALISLSTPPPVASALTGLARADAEDELADWLEQQQGVADGYHLAAGLLDAGLARPALETALADWKKVARPAALSWLESQLTARRLVQDVQEAGSRISTLVANVKTYSHMDRGQNFAPLDVVQGLESTL</sequence>
<dbReference type="GO" id="GO:0016301">
    <property type="term" value="F:kinase activity"/>
    <property type="evidence" value="ECO:0007669"/>
    <property type="project" value="UniProtKB-KW"/>
</dbReference>
<feature type="non-terminal residue" evidence="1">
    <location>
        <position position="1"/>
    </location>
</feature>
<comment type="caution">
    <text evidence="1">The sequence shown here is derived from an EMBL/GenBank/DDBJ whole genome shotgun (WGS) entry which is preliminary data.</text>
</comment>
<gene>
    <name evidence="1" type="ORF">HW556_18445</name>
</gene>
<evidence type="ECO:0000313" key="2">
    <source>
        <dbReference type="Proteomes" id="UP000626554"/>
    </source>
</evidence>
<protein>
    <submittedName>
        <fullName evidence="1">Histidine kinase</fullName>
    </submittedName>
</protein>
<name>A0ABX2QAX4_9BACT</name>
<organism evidence="1 2">
    <name type="scientific">Hymenobacter terrestris</name>
    <dbReference type="NCBI Taxonomy" id="2748310"/>
    <lineage>
        <taxon>Bacteria</taxon>
        <taxon>Pseudomonadati</taxon>
        <taxon>Bacteroidota</taxon>
        <taxon>Cytophagia</taxon>
        <taxon>Cytophagales</taxon>
        <taxon>Hymenobacteraceae</taxon>
        <taxon>Hymenobacter</taxon>
    </lineage>
</organism>
<dbReference type="EMBL" id="JABKAV010000162">
    <property type="protein sequence ID" value="NVO86862.1"/>
    <property type="molecule type" value="Genomic_DNA"/>
</dbReference>
<keyword evidence="1" id="KW-0418">Kinase</keyword>